<evidence type="ECO:0000313" key="5">
    <source>
        <dbReference type="Proteomes" id="UP000321224"/>
    </source>
</evidence>
<organism evidence="2 5">
    <name type="scientific">Myxococcus virescens</name>
    <dbReference type="NCBI Taxonomy" id="83456"/>
    <lineage>
        <taxon>Bacteria</taxon>
        <taxon>Pseudomonadati</taxon>
        <taxon>Myxococcota</taxon>
        <taxon>Myxococcia</taxon>
        <taxon>Myxococcales</taxon>
        <taxon>Cystobacterineae</taxon>
        <taxon>Myxococcaceae</taxon>
        <taxon>Myxococcus</taxon>
    </lineage>
</organism>
<reference evidence="3 4" key="1">
    <citation type="submission" date="2016-10" db="EMBL/GenBank/DDBJ databases">
        <authorList>
            <person name="Varghese N."/>
            <person name="Submissions S."/>
        </authorList>
    </citation>
    <scope>NUCLEOTIDE SEQUENCE [LARGE SCALE GENOMIC DNA]</scope>
    <source>
        <strain evidence="3 4">DSM 2260</strain>
    </source>
</reference>
<keyword evidence="4" id="KW-1185">Reference proteome</keyword>
<feature type="compositionally biased region" description="Polar residues" evidence="1">
    <location>
        <begin position="28"/>
        <end position="44"/>
    </location>
</feature>
<dbReference type="AlphaFoldDB" id="A0A511HIM8"/>
<evidence type="ECO:0000256" key="1">
    <source>
        <dbReference type="SAM" id="MobiDB-lite"/>
    </source>
</evidence>
<accession>A0A511HIM8</accession>
<reference evidence="2 5" key="2">
    <citation type="submission" date="2019-07" db="EMBL/GenBank/DDBJ databases">
        <title>Whole genome shotgun sequence of Myxococcus virescens NBRC 100334.</title>
        <authorList>
            <person name="Hosoyama A."/>
            <person name="Uohara A."/>
            <person name="Ohji S."/>
            <person name="Ichikawa N."/>
        </authorList>
    </citation>
    <scope>NUCLEOTIDE SEQUENCE [LARGE SCALE GENOMIC DNA]</scope>
    <source>
        <strain evidence="2 5">NBRC 100334</strain>
    </source>
</reference>
<comment type="caution">
    <text evidence="2">The sequence shown here is derived from an EMBL/GenBank/DDBJ whole genome shotgun (WGS) entry which is preliminary data.</text>
</comment>
<dbReference type="EMBL" id="FNAJ01000019">
    <property type="protein sequence ID" value="SDF07805.1"/>
    <property type="molecule type" value="Genomic_DNA"/>
</dbReference>
<sequence length="343" mass="36111">MSRIPKPVSTPTRSRANARQEGLRPTPNRATTLPDRSNVVNQSRLPRPVPANPTQTALQSHQGISTFSTPATTSTQAAGSSTTRVNHPQGPCPPLAPPIAGRPPPALNLDNASCLTHGMAPEHVKSALQQGQLNSAYSREGKAGRYSRPADKHGGGALAVYTRAVGTQQADWPSKGYGVGSNDSKVQLILSPNVLQTPNHGWRASSTDNGGLVPGAAKKDQVGLPQGDPLKRTKQLWGKQTESGRNGAFNETVKDTSVKENNEQLHWEKVPLQGNLKGMVVTSQASFNTLMGLEGAQQTAGAAGRGTVRFGDQDVPVVLAEKNSSLLSTLQSAGIADGNGRVR</sequence>
<feature type="compositionally biased region" description="Polar residues" evidence="1">
    <location>
        <begin position="52"/>
        <end position="64"/>
    </location>
</feature>
<evidence type="ECO:0000313" key="4">
    <source>
        <dbReference type="Proteomes" id="UP000198717"/>
    </source>
</evidence>
<feature type="region of interest" description="Disordered" evidence="1">
    <location>
        <begin position="1"/>
        <end position="89"/>
    </location>
</feature>
<name>A0A511HIM8_9BACT</name>
<protein>
    <submittedName>
        <fullName evidence="2">Uncharacterized protein</fullName>
    </submittedName>
</protein>
<proteinExistence type="predicted"/>
<feature type="compositionally biased region" description="Low complexity" evidence="1">
    <location>
        <begin position="65"/>
        <end position="83"/>
    </location>
</feature>
<evidence type="ECO:0000313" key="2">
    <source>
        <dbReference type="EMBL" id="GEL72359.1"/>
    </source>
</evidence>
<feature type="region of interest" description="Disordered" evidence="1">
    <location>
        <begin position="219"/>
        <end position="248"/>
    </location>
</feature>
<evidence type="ECO:0000313" key="3">
    <source>
        <dbReference type="EMBL" id="SDF07805.1"/>
    </source>
</evidence>
<dbReference type="Proteomes" id="UP000198717">
    <property type="component" value="Unassembled WGS sequence"/>
</dbReference>
<dbReference type="EMBL" id="BJVY01000024">
    <property type="protein sequence ID" value="GEL72359.1"/>
    <property type="molecule type" value="Genomic_DNA"/>
</dbReference>
<dbReference type="Proteomes" id="UP000321224">
    <property type="component" value="Unassembled WGS sequence"/>
</dbReference>
<gene>
    <name evidence="2" type="ORF">MVI01_41430</name>
    <name evidence="3" type="ORF">SAMN04488504_11976</name>
</gene>